<sequence>MGGWTENSGESIDLSVPGARHVVYFAPSDVADAIEGGFPLADGLAAVAKIENGVGYVYDVASASWEDAGSAAFLFGAAYANSSVEMFMAAQLWSLPAKAHPDAWSVNVPHSSHQSDAAGIDPLATSMTATSTLEKLPTIREHAVLLLPMASESSMCISEGSDDGQFEDSGNDGSSSTLSRDQAATDIVDKTVSSSSSAISDLPASPRTISNCLDWFLIDYAAMATCLVSVPIHYTLAPPVARHILASTHPTLLCLGYSSIRPWIPVLVDSDRSTRQALTHILVFDVDAVGAAELEAACAELRNATGCVVASMVDMQSLATTRVRHDALAPCRPGACRQLDRPDADAPVLTIIATSGSTGMPKGVVVPVAAWTEAVVKPKAVPDPLVTISYAPLAHMFDRRSSLNTLVRGGRVALYTGEPAQVFDIFAAVRPTMFASTPRLWIMLYKQFQDAIAAPDADPAAIKSQFNARLGGSLRYITTGGASTPPAVLAWLIDTFSASVNDGYGATEVGSIATNGRIVPGVSIRLRDVPDMGYLATDKPHPRGELLVRTPSMAKAYVGAVDPAAAVDAFNAANDGFYATGDVVELLGPRSIRIIDRCKNFVKLAQGEFVSPEYVEGVLLGAATSISAIFVHGSPAASYLIAVVVPAASAAHLLQSDLAAELVRAGTAGGLLPHEIPLAVVLAPTPFADVPGLLTPSGKLARSTLRAHFDHAMATAAAAFEAEQGSVIHGTLAVLRSLVAGDGAATSHDASFAARGGDSLEAMRLVSLINASFDVSVTVADVVGAHSLTALADVIRASAAGDEAAAASARAVSDSAVTNDLARGRALEPGAAEIWARALDDADGAAGGSRPANLPPIRLLVTGGTGLLGAVLVALVLADAGDDVAVTCIVRGDEPEARLLLVLRTTGLVADDAMDAAMASDRLRVVRGDLAEPFLGVGAATLALWARTGAFTAIVHAGAAVNSVLPYASLARVNVGAVRYVAALAEASASCCQLIHVSTIGVVSLLAKRGTLPPFTPLATLPAALAELEPRAFVGYNGTKAVAEILLTRPPLSADVTLVRCGYLCGARGSGFTNPRDYLSRLVRHCVAARSFPSSAPSARFEMTPVDDAARAVLAMVTGMNGSAGGVGDAAVVHVANPTPPSFAAVGRGVAAMLGVDLDDIVTPYTEWQTSLARSPTSPLAPLAETYFGGPVLPSSLVVDGVINGLPPFADADAEELVASQITWLQAYSP</sequence>
<dbReference type="Pfam" id="PF00550">
    <property type="entry name" value="PP-binding"/>
    <property type="match status" value="1"/>
</dbReference>
<dbReference type="AlphaFoldDB" id="A0A0L0DVK3"/>
<evidence type="ECO:0000313" key="6">
    <source>
        <dbReference type="Proteomes" id="UP000054408"/>
    </source>
</evidence>
<proteinExistence type="predicted"/>
<dbReference type="PROSITE" id="PS50075">
    <property type="entry name" value="CARRIER"/>
    <property type="match status" value="1"/>
</dbReference>
<evidence type="ECO:0000256" key="3">
    <source>
        <dbReference type="SAM" id="MobiDB-lite"/>
    </source>
</evidence>
<dbReference type="GeneID" id="25570367"/>
<protein>
    <recommendedName>
        <fullName evidence="4">Carrier domain-containing protein</fullName>
    </recommendedName>
</protein>
<evidence type="ECO:0000256" key="1">
    <source>
        <dbReference type="ARBA" id="ARBA00022450"/>
    </source>
</evidence>
<dbReference type="PANTHER" id="PTHR43272">
    <property type="entry name" value="LONG-CHAIN-FATTY-ACID--COA LIGASE"/>
    <property type="match status" value="1"/>
</dbReference>
<reference evidence="5 6" key="1">
    <citation type="submission" date="2010-05" db="EMBL/GenBank/DDBJ databases">
        <title>The Genome Sequence of Thecamonas trahens ATCC 50062.</title>
        <authorList>
            <consortium name="The Broad Institute Genome Sequencing Platform"/>
            <person name="Russ C."/>
            <person name="Cuomo C."/>
            <person name="Shea T."/>
            <person name="Young S.K."/>
            <person name="Zeng Q."/>
            <person name="Koehrsen M."/>
            <person name="Haas B."/>
            <person name="Borodovsky M."/>
            <person name="Guigo R."/>
            <person name="Alvarado L."/>
            <person name="Berlin A."/>
            <person name="Bochicchio J."/>
            <person name="Borenstein D."/>
            <person name="Chapman S."/>
            <person name="Chen Z."/>
            <person name="Freedman E."/>
            <person name="Gellesch M."/>
            <person name="Goldberg J."/>
            <person name="Griggs A."/>
            <person name="Gujja S."/>
            <person name="Heilman E."/>
            <person name="Heiman D."/>
            <person name="Hepburn T."/>
            <person name="Howarth C."/>
            <person name="Jen D."/>
            <person name="Larson L."/>
            <person name="Mehta T."/>
            <person name="Park D."/>
            <person name="Pearson M."/>
            <person name="Roberts A."/>
            <person name="Saif S."/>
            <person name="Shenoy N."/>
            <person name="Sisk P."/>
            <person name="Stolte C."/>
            <person name="Sykes S."/>
            <person name="Thomson T."/>
            <person name="Walk T."/>
            <person name="White J."/>
            <person name="Yandava C."/>
            <person name="Burger G."/>
            <person name="Gray M.W."/>
            <person name="Holland P.W.H."/>
            <person name="King N."/>
            <person name="Lang F.B.F."/>
            <person name="Roger A.J."/>
            <person name="Ruiz-Trillo I."/>
            <person name="Lander E."/>
            <person name="Nusbaum C."/>
        </authorList>
    </citation>
    <scope>NUCLEOTIDE SEQUENCE [LARGE SCALE GENOMIC DNA]</scope>
    <source>
        <strain evidence="5 6">ATCC 50062</strain>
    </source>
</reference>
<dbReference type="SUPFAM" id="SSF51735">
    <property type="entry name" value="NAD(P)-binding Rossmann-fold domains"/>
    <property type="match status" value="1"/>
</dbReference>
<dbReference type="Gene3D" id="3.40.50.720">
    <property type="entry name" value="NAD(P)-binding Rossmann-like Domain"/>
    <property type="match status" value="1"/>
</dbReference>
<dbReference type="Pfam" id="PF00501">
    <property type="entry name" value="AMP-binding"/>
    <property type="match status" value="1"/>
</dbReference>
<dbReference type="eggNOG" id="KOG1221">
    <property type="taxonomic scope" value="Eukaryota"/>
</dbReference>
<dbReference type="InterPro" id="IPR036291">
    <property type="entry name" value="NAD(P)-bd_dom_sf"/>
</dbReference>
<dbReference type="PROSITE" id="PS00455">
    <property type="entry name" value="AMP_BINDING"/>
    <property type="match status" value="1"/>
</dbReference>
<keyword evidence="6" id="KW-1185">Reference proteome</keyword>
<dbReference type="Pfam" id="PF07993">
    <property type="entry name" value="NAD_binding_4"/>
    <property type="match status" value="1"/>
</dbReference>
<keyword evidence="2" id="KW-0597">Phosphoprotein</keyword>
<dbReference type="InterPro" id="IPR036736">
    <property type="entry name" value="ACP-like_sf"/>
</dbReference>
<dbReference type="eggNOG" id="KOG1256">
    <property type="taxonomic scope" value="Eukaryota"/>
</dbReference>
<dbReference type="InterPro" id="IPR042099">
    <property type="entry name" value="ANL_N_sf"/>
</dbReference>
<dbReference type="Gene3D" id="3.40.50.12780">
    <property type="entry name" value="N-terminal domain of ligase-like"/>
    <property type="match status" value="1"/>
</dbReference>
<dbReference type="STRING" id="461836.A0A0L0DVK3"/>
<feature type="domain" description="Carrier" evidence="4">
    <location>
        <begin position="718"/>
        <end position="799"/>
    </location>
</feature>
<dbReference type="InterPro" id="IPR013120">
    <property type="entry name" value="FAR_NAD-bd"/>
</dbReference>
<dbReference type="InterPro" id="IPR020845">
    <property type="entry name" value="AMP-binding_CS"/>
</dbReference>
<dbReference type="Gene3D" id="1.10.1200.10">
    <property type="entry name" value="ACP-like"/>
    <property type="match status" value="1"/>
</dbReference>
<dbReference type="PANTHER" id="PTHR43272:SF91">
    <property type="entry name" value="CARRIER DOMAIN-CONTAINING PROTEIN"/>
    <property type="match status" value="1"/>
</dbReference>
<organism evidence="5 6">
    <name type="scientific">Thecamonas trahens ATCC 50062</name>
    <dbReference type="NCBI Taxonomy" id="461836"/>
    <lineage>
        <taxon>Eukaryota</taxon>
        <taxon>Apusozoa</taxon>
        <taxon>Apusomonadida</taxon>
        <taxon>Apusomonadidae</taxon>
        <taxon>Thecamonas</taxon>
    </lineage>
</organism>
<dbReference type="GO" id="GO:0004467">
    <property type="term" value="F:long-chain fatty acid-CoA ligase activity"/>
    <property type="evidence" value="ECO:0007669"/>
    <property type="project" value="TreeGrafter"/>
</dbReference>
<evidence type="ECO:0000313" key="5">
    <source>
        <dbReference type="EMBL" id="KNC56202.1"/>
    </source>
</evidence>
<dbReference type="SUPFAM" id="SSF56801">
    <property type="entry name" value="Acetyl-CoA synthetase-like"/>
    <property type="match status" value="1"/>
</dbReference>
<dbReference type="InterPro" id="IPR009081">
    <property type="entry name" value="PP-bd_ACP"/>
</dbReference>
<keyword evidence="1" id="KW-0596">Phosphopantetheine</keyword>
<gene>
    <name evidence="5" type="ORF">AMSG_12453</name>
</gene>
<dbReference type="Proteomes" id="UP000054408">
    <property type="component" value="Unassembled WGS sequence"/>
</dbReference>
<feature type="compositionally biased region" description="Acidic residues" evidence="3">
    <location>
        <begin position="160"/>
        <end position="170"/>
    </location>
</feature>
<dbReference type="InterPro" id="IPR000873">
    <property type="entry name" value="AMP-dep_synth/lig_dom"/>
</dbReference>
<dbReference type="OrthoDB" id="1700726at2759"/>
<feature type="region of interest" description="Disordered" evidence="3">
    <location>
        <begin position="156"/>
        <end position="182"/>
    </location>
</feature>
<dbReference type="GO" id="GO:0005783">
    <property type="term" value="C:endoplasmic reticulum"/>
    <property type="evidence" value="ECO:0007669"/>
    <property type="project" value="TreeGrafter"/>
</dbReference>
<evidence type="ECO:0000259" key="4">
    <source>
        <dbReference type="PROSITE" id="PS50075"/>
    </source>
</evidence>
<feature type="compositionally biased region" description="Polar residues" evidence="3">
    <location>
        <begin position="171"/>
        <end position="182"/>
    </location>
</feature>
<evidence type="ECO:0000256" key="2">
    <source>
        <dbReference type="ARBA" id="ARBA00022553"/>
    </source>
</evidence>
<dbReference type="RefSeq" id="XP_013752679.1">
    <property type="nucleotide sequence ID" value="XM_013897225.1"/>
</dbReference>
<name>A0A0L0DVK3_THETB</name>
<accession>A0A0L0DVK3</accession>
<dbReference type="SUPFAM" id="SSF47336">
    <property type="entry name" value="ACP-like"/>
    <property type="match status" value="1"/>
</dbReference>
<dbReference type="GO" id="GO:0016020">
    <property type="term" value="C:membrane"/>
    <property type="evidence" value="ECO:0007669"/>
    <property type="project" value="TreeGrafter"/>
</dbReference>
<dbReference type="EMBL" id="GL349513">
    <property type="protein sequence ID" value="KNC56202.1"/>
    <property type="molecule type" value="Genomic_DNA"/>
</dbReference>